<keyword evidence="3" id="KW-1185">Reference proteome</keyword>
<dbReference type="SUPFAM" id="SSF53067">
    <property type="entry name" value="Actin-like ATPase domain"/>
    <property type="match status" value="2"/>
</dbReference>
<dbReference type="EMBL" id="MU167245">
    <property type="protein sequence ID" value="KAG0147700.1"/>
    <property type="molecule type" value="Genomic_DNA"/>
</dbReference>
<dbReference type="InterPro" id="IPR043129">
    <property type="entry name" value="ATPase_NBD"/>
</dbReference>
<evidence type="ECO:0000313" key="2">
    <source>
        <dbReference type="EMBL" id="KAG0147700.1"/>
    </source>
</evidence>
<dbReference type="Pfam" id="PF00022">
    <property type="entry name" value="Actin"/>
    <property type="match status" value="1"/>
</dbReference>
<dbReference type="CDD" id="cd13395">
    <property type="entry name" value="ASKHA_NBD_Arp4_ACTL6-like"/>
    <property type="match status" value="1"/>
</dbReference>
<dbReference type="Proteomes" id="UP000886653">
    <property type="component" value="Unassembled WGS sequence"/>
</dbReference>
<accession>A0A9P6TDH4</accession>
<dbReference type="InterPro" id="IPR004000">
    <property type="entry name" value="Actin"/>
</dbReference>
<dbReference type="PANTHER" id="PTHR11937">
    <property type="entry name" value="ACTIN"/>
    <property type="match status" value="1"/>
</dbReference>
<sequence length="475" mass="52247">MPTYGGDEVSAIVLDMGSCTTRAGYAGEDTPKVVIPTSYGFIPGSTEGEPVQRESRYLFGDFGPTVWRAGMEVLNPMKDSIIEDWGVAEKLMHFVLDHEMRLTLPGADLEPDERRGVLTEHPLLVTEASWNSKENRERMIELAFEEFDTPAYYSVDRSVMCAFAAGKGSALVVDMGEEVTLVTPVCDGFVLRKGIQKSPIAGGLLSSLLLSTIQSDLPTPILPQYLIASKPLLSIAPMTVSNEDGTENPANNISDSIPPGLVLREERMPGKPGSTTTESYARYQELRIMHDLKETVCEVLPRSWDEEVVTSLPLRPFELPTGQLRQFGRTRCTIPEVFFNPTFIPPEFTSQTQSKNTASTIPTPDLAEALSLPKLILKSITVCDTDVQSVLCSNIIITGGCSLLPGLLDRLDWELRAQAPGMKFKIMAAGNVAERKFGSWLGGSILTSLGSFHQLWVGKDEYKEQGRSVVHRRCK</sequence>
<dbReference type="InterPro" id="IPR020902">
    <property type="entry name" value="Actin/actin-like_CS"/>
</dbReference>
<proteinExistence type="inferred from homology"/>
<reference evidence="2" key="1">
    <citation type="submission" date="2013-11" db="EMBL/GenBank/DDBJ databases">
        <title>Genome sequence of the fusiform rust pathogen reveals effectors for host alternation and coevolution with pine.</title>
        <authorList>
            <consortium name="DOE Joint Genome Institute"/>
            <person name="Smith K."/>
            <person name="Pendleton A."/>
            <person name="Kubisiak T."/>
            <person name="Anderson C."/>
            <person name="Salamov A."/>
            <person name="Aerts A."/>
            <person name="Riley R."/>
            <person name="Clum A."/>
            <person name="Lindquist E."/>
            <person name="Ence D."/>
            <person name="Campbell M."/>
            <person name="Kronenberg Z."/>
            <person name="Feau N."/>
            <person name="Dhillon B."/>
            <person name="Hamelin R."/>
            <person name="Burleigh J."/>
            <person name="Smith J."/>
            <person name="Yandell M."/>
            <person name="Nelson C."/>
            <person name="Grigoriev I."/>
            <person name="Davis J."/>
        </authorList>
    </citation>
    <scope>NUCLEOTIDE SEQUENCE</scope>
    <source>
        <strain evidence="2">G11</strain>
    </source>
</reference>
<dbReference type="OrthoDB" id="5132116at2759"/>
<gene>
    <name evidence="2" type="ORF">CROQUDRAFT_655908</name>
</gene>
<dbReference type="PROSITE" id="PS01132">
    <property type="entry name" value="ACTINS_ACT_LIKE"/>
    <property type="match status" value="1"/>
</dbReference>
<evidence type="ECO:0000256" key="1">
    <source>
        <dbReference type="RuleBase" id="RU000487"/>
    </source>
</evidence>
<protein>
    <recommendedName>
        <fullName evidence="4">Actin-related protein 4</fullName>
    </recommendedName>
</protein>
<evidence type="ECO:0008006" key="4">
    <source>
        <dbReference type="Google" id="ProtNLM"/>
    </source>
</evidence>
<name>A0A9P6TDH4_9BASI</name>
<comment type="caution">
    <text evidence="2">The sequence shown here is derived from an EMBL/GenBank/DDBJ whole genome shotgun (WGS) entry which is preliminary data.</text>
</comment>
<evidence type="ECO:0000313" key="3">
    <source>
        <dbReference type="Proteomes" id="UP000886653"/>
    </source>
</evidence>
<dbReference type="SMART" id="SM00268">
    <property type="entry name" value="ACTIN"/>
    <property type="match status" value="1"/>
</dbReference>
<dbReference type="Gene3D" id="3.30.420.40">
    <property type="match status" value="3"/>
</dbReference>
<organism evidence="2 3">
    <name type="scientific">Cronartium quercuum f. sp. fusiforme G11</name>
    <dbReference type="NCBI Taxonomy" id="708437"/>
    <lineage>
        <taxon>Eukaryota</taxon>
        <taxon>Fungi</taxon>
        <taxon>Dikarya</taxon>
        <taxon>Basidiomycota</taxon>
        <taxon>Pucciniomycotina</taxon>
        <taxon>Pucciniomycetes</taxon>
        <taxon>Pucciniales</taxon>
        <taxon>Coleosporiaceae</taxon>
        <taxon>Cronartium</taxon>
    </lineage>
</organism>
<dbReference type="Gene3D" id="3.90.640.10">
    <property type="entry name" value="Actin, Chain A, domain 4"/>
    <property type="match status" value="1"/>
</dbReference>
<dbReference type="AlphaFoldDB" id="A0A9P6TDH4"/>
<comment type="similarity">
    <text evidence="1">Belongs to the actin family.</text>
</comment>